<dbReference type="OrthoDB" id="9801098at2"/>
<evidence type="ECO:0000256" key="3">
    <source>
        <dbReference type="ARBA" id="ARBA00031983"/>
    </source>
</evidence>
<dbReference type="Gene3D" id="3.40.50.450">
    <property type="match status" value="1"/>
</dbReference>
<dbReference type="GO" id="GO:0005829">
    <property type="term" value="C:cytosol"/>
    <property type="evidence" value="ECO:0007669"/>
    <property type="project" value="TreeGrafter"/>
</dbReference>
<dbReference type="AlphaFoldDB" id="A0A2S5THL4"/>
<keyword evidence="5" id="KW-1185">Reference proteome</keyword>
<name>A0A2S5THL4_9GAMM</name>
<dbReference type="SUPFAM" id="SSF102405">
    <property type="entry name" value="MCP/YpsA-like"/>
    <property type="match status" value="1"/>
</dbReference>
<dbReference type="InterPro" id="IPR052341">
    <property type="entry name" value="LOG_family_nucleotidases"/>
</dbReference>
<evidence type="ECO:0000313" key="5">
    <source>
        <dbReference type="Proteomes" id="UP000238220"/>
    </source>
</evidence>
<reference evidence="4 5" key="1">
    <citation type="submission" date="2018-02" db="EMBL/GenBank/DDBJ databases">
        <title>Genome sequencing of Solimonas sp. HR-BB.</title>
        <authorList>
            <person name="Lee Y."/>
            <person name="Jeon C.O."/>
        </authorList>
    </citation>
    <scope>NUCLEOTIDE SEQUENCE [LARGE SCALE GENOMIC DNA]</scope>
    <source>
        <strain evidence="4 5">HR-BB</strain>
    </source>
</reference>
<gene>
    <name evidence="4" type="ORF">C3942_06820</name>
</gene>
<dbReference type="GO" id="GO:0008714">
    <property type="term" value="F:AMP nucleosidase activity"/>
    <property type="evidence" value="ECO:0007669"/>
    <property type="project" value="UniProtKB-EC"/>
</dbReference>
<dbReference type="RefSeq" id="WP_104229631.1">
    <property type="nucleotide sequence ID" value="NZ_PSNW01000003.1"/>
</dbReference>
<dbReference type="InterPro" id="IPR031100">
    <property type="entry name" value="LOG_fam"/>
</dbReference>
<dbReference type="PANTHER" id="PTHR43393:SF3">
    <property type="entry name" value="LYSINE DECARBOXYLASE-LIKE PROTEIN"/>
    <property type="match status" value="1"/>
</dbReference>
<evidence type="ECO:0000256" key="2">
    <source>
        <dbReference type="ARBA" id="ARBA00011985"/>
    </source>
</evidence>
<evidence type="ECO:0000256" key="1">
    <source>
        <dbReference type="ARBA" id="ARBA00000274"/>
    </source>
</evidence>
<accession>A0A2S5THL4</accession>
<dbReference type="Proteomes" id="UP000238220">
    <property type="component" value="Unassembled WGS sequence"/>
</dbReference>
<dbReference type="Pfam" id="PF03641">
    <property type="entry name" value="Lysine_decarbox"/>
    <property type="match status" value="1"/>
</dbReference>
<sequence>MELIKAYKNEEFLMSEEARAIRILAEYMEPARRFKKLGIRNAVIFFGSARTRAKPDLGRDFYTEAADFAEKLARWTTESHGQGERYYVCTGGGPGIMEAAHEGAARVDRSLNIGLGISLPFEQHGNPHVEFAQALEFHYFFMRKFWFMNLARAAVIFPGGFGTMDELFELLTLTQTGKSAPMPIVLYGREFWEDLFDFRLLADRKLISEKDLELFRICDSIDEAMGYLVPELEKYHSPGTA</sequence>
<dbReference type="EC" id="3.2.2.4" evidence="2"/>
<organism evidence="4 5">
    <name type="scientific">Solimonas fluminis</name>
    <dbReference type="NCBI Taxonomy" id="2086571"/>
    <lineage>
        <taxon>Bacteria</taxon>
        <taxon>Pseudomonadati</taxon>
        <taxon>Pseudomonadota</taxon>
        <taxon>Gammaproteobacteria</taxon>
        <taxon>Nevskiales</taxon>
        <taxon>Nevskiaceae</taxon>
        <taxon>Solimonas</taxon>
    </lineage>
</organism>
<comment type="caution">
    <text evidence="4">The sequence shown here is derived from an EMBL/GenBank/DDBJ whole genome shotgun (WGS) entry which is preliminary data.</text>
</comment>
<comment type="catalytic activity">
    <reaction evidence="1">
        <text>AMP + H2O = D-ribose 5-phosphate + adenine</text>
        <dbReference type="Rhea" id="RHEA:20129"/>
        <dbReference type="ChEBI" id="CHEBI:15377"/>
        <dbReference type="ChEBI" id="CHEBI:16708"/>
        <dbReference type="ChEBI" id="CHEBI:78346"/>
        <dbReference type="ChEBI" id="CHEBI:456215"/>
        <dbReference type="EC" id="3.2.2.4"/>
    </reaction>
</comment>
<proteinExistence type="predicted"/>
<dbReference type="EMBL" id="PSNW01000003">
    <property type="protein sequence ID" value="PPE74473.1"/>
    <property type="molecule type" value="Genomic_DNA"/>
</dbReference>
<dbReference type="PANTHER" id="PTHR43393">
    <property type="entry name" value="CYTOKININ RIBOSIDE 5'-MONOPHOSPHATE PHOSPHORIBOHYDROLASE"/>
    <property type="match status" value="1"/>
</dbReference>
<evidence type="ECO:0000313" key="4">
    <source>
        <dbReference type="EMBL" id="PPE74473.1"/>
    </source>
</evidence>
<protein>
    <recommendedName>
        <fullName evidence="3">AMP nucleosidase</fullName>
        <ecNumber evidence="2">3.2.2.4</ecNumber>
    </recommendedName>
    <alternativeName>
        <fullName evidence="3">AMP nucleosidase</fullName>
    </alternativeName>
</protein>